<accession>A0ABW5BAS9</accession>
<sequence>MNKIIFVTGAPGTGKSTYIKKRFSDAENFYVFDMAMESQKIFGNYDALENEDIVEIYNNLSENGLLALLDGKDLIVEYCAIGFDEDLFGIISLAHNMGIQTELIFLDVDAEVAWKRILDSEKDYFPSLELKEPTIEILQSILEDFEFNQDIEQICELGSDNGNIQFFKRKNEDGDLYFYHTSQTDFFDFEPEFEFEKKDGVNYLKQFMNFEDAFNHLMESFGIFRLYPVQVNEKYKRDFQTAYQKQLSLSKSMEVLNVSWGNYLN</sequence>
<proteinExistence type="predicted"/>
<dbReference type="EMBL" id="JBHUIV010000016">
    <property type="protein sequence ID" value="MFD2202334.1"/>
    <property type="molecule type" value="Genomic_DNA"/>
</dbReference>
<protein>
    <recommendedName>
        <fullName evidence="3">ATP-binding protein</fullName>
    </recommendedName>
</protein>
<organism evidence="1 2">
    <name type="scientific">Shivajiella indica</name>
    <dbReference type="NCBI Taxonomy" id="872115"/>
    <lineage>
        <taxon>Bacteria</taxon>
        <taxon>Pseudomonadati</taxon>
        <taxon>Bacteroidota</taxon>
        <taxon>Cytophagia</taxon>
        <taxon>Cytophagales</taxon>
        <taxon>Cyclobacteriaceae</taxon>
        <taxon>Shivajiella</taxon>
    </lineage>
</organism>
<evidence type="ECO:0000313" key="1">
    <source>
        <dbReference type="EMBL" id="MFD2202334.1"/>
    </source>
</evidence>
<dbReference type="RefSeq" id="WP_380803053.1">
    <property type="nucleotide sequence ID" value="NZ_JBHUIV010000016.1"/>
</dbReference>
<dbReference type="InterPro" id="IPR027417">
    <property type="entry name" value="P-loop_NTPase"/>
</dbReference>
<reference evidence="2" key="1">
    <citation type="journal article" date="2019" name="Int. J. Syst. Evol. Microbiol.">
        <title>The Global Catalogue of Microorganisms (GCM) 10K type strain sequencing project: providing services to taxonomists for standard genome sequencing and annotation.</title>
        <authorList>
            <consortium name="The Broad Institute Genomics Platform"/>
            <consortium name="The Broad Institute Genome Sequencing Center for Infectious Disease"/>
            <person name="Wu L."/>
            <person name="Ma J."/>
        </authorList>
    </citation>
    <scope>NUCLEOTIDE SEQUENCE [LARGE SCALE GENOMIC DNA]</scope>
    <source>
        <strain evidence="2">KCTC 19812</strain>
    </source>
</reference>
<name>A0ABW5BAS9_9BACT</name>
<dbReference type="SUPFAM" id="SSF52540">
    <property type="entry name" value="P-loop containing nucleoside triphosphate hydrolases"/>
    <property type="match status" value="1"/>
</dbReference>
<evidence type="ECO:0008006" key="3">
    <source>
        <dbReference type="Google" id="ProtNLM"/>
    </source>
</evidence>
<keyword evidence="2" id="KW-1185">Reference proteome</keyword>
<comment type="caution">
    <text evidence="1">The sequence shown here is derived from an EMBL/GenBank/DDBJ whole genome shotgun (WGS) entry which is preliminary data.</text>
</comment>
<dbReference type="Gene3D" id="3.40.50.300">
    <property type="entry name" value="P-loop containing nucleotide triphosphate hydrolases"/>
    <property type="match status" value="1"/>
</dbReference>
<dbReference type="Proteomes" id="UP001597414">
    <property type="component" value="Unassembled WGS sequence"/>
</dbReference>
<gene>
    <name evidence="1" type="ORF">ACFSKV_12240</name>
</gene>
<evidence type="ECO:0000313" key="2">
    <source>
        <dbReference type="Proteomes" id="UP001597414"/>
    </source>
</evidence>